<dbReference type="Pfam" id="PF13450">
    <property type="entry name" value="NAD_binding_8"/>
    <property type="match status" value="1"/>
</dbReference>
<evidence type="ECO:0000313" key="2">
    <source>
        <dbReference type="Proteomes" id="UP000317365"/>
    </source>
</evidence>
<sequence>MAQDPTTLPSSNAKRKVAILGGGISALATAFELSSQPQWQDSLDITLYQMGWRLGGKCATARGPNDRIEEHGIHGFLGSYYNALPMMRDCYAALGRAPGQPLATFEEAFKPESFVLMWEYIDGKMIRWPFTSPTNSLLPSDPASLDKLRSVEHWIASTAAVLEGLFDHHEAAHGAQGLLDKAKWAVGRQVIKHTLSSIEKAKTNLHEEESGVSHALEKAWDWVRDTAVDLLDDNTEIRRLLIVGEYLLAIIRGCIKDEVATKGFDHLDDENFSDWLIRHGASVMVASSPMALNTVNLSYQYPQGDTARTALMGAGCYLHWTIRSFAYMGAFAWLFEAGTGETIIAPLYEVLRKRGVKFEFFHKVESLGLSADKGSVATINFDVQATLKNPQAVYEPLFMVKGLPSWPATPMFDQLVQGDALKAGKVDLESYWNGWQPVAKRQLVAGQDFDQIVFAISIGAVPYLCKELLAAKPEWQNMVDKVTTVQTQTMQLWMNRSTTELGWDIEFKNPHDTVIGATYLNPLDGQVDFTHLLPWESWPADQEPKSLWYFSGAMAEYEAPPPFTDTDYPARAHARVKAQCIQYLQASMGPLLPKSTTNVISPPGDPVGLDFSLLQGYDDANAGLGVQRFNQQFWRANIDPTESYVTSPPGSTAARLKAWGSGFSNLAIAGDWIYTGLNVGSVEGAVMGGKLAAHAISGYPALRDIPGYPTPESPTGA</sequence>
<evidence type="ECO:0000313" key="1">
    <source>
        <dbReference type="EMBL" id="QDL56534.1"/>
    </source>
</evidence>
<dbReference type="Gene3D" id="3.50.50.60">
    <property type="entry name" value="FAD/NAD(P)-binding domain"/>
    <property type="match status" value="1"/>
</dbReference>
<dbReference type="AlphaFoldDB" id="A0A515EV29"/>
<evidence type="ECO:0008006" key="3">
    <source>
        <dbReference type="Google" id="ProtNLM"/>
    </source>
</evidence>
<accession>A0A515EV29</accession>
<dbReference type="SUPFAM" id="SSF51905">
    <property type="entry name" value="FAD/NAD(P)-binding domain"/>
    <property type="match status" value="1"/>
</dbReference>
<dbReference type="RefSeq" id="WP_142813969.1">
    <property type="nucleotide sequence ID" value="NZ_CP036282.1"/>
</dbReference>
<gene>
    <name evidence="1" type="ORF">EXZ61_21560</name>
</gene>
<dbReference type="EMBL" id="CP036282">
    <property type="protein sequence ID" value="QDL56534.1"/>
    <property type="molecule type" value="Genomic_DNA"/>
</dbReference>
<organism evidence="1 2">
    <name type="scientific">Rhodoferax aquaticus</name>
    <dbReference type="NCBI Taxonomy" id="2527691"/>
    <lineage>
        <taxon>Bacteria</taxon>
        <taxon>Pseudomonadati</taxon>
        <taxon>Pseudomonadota</taxon>
        <taxon>Betaproteobacteria</taxon>
        <taxon>Burkholderiales</taxon>
        <taxon>Comamonadaceae</taxon>
        <taxon>Rhodoferax</taxon>
    </lineage>
</organism>
<reference evidence="2" key="2">
    <citation type="journal article" date="2020" name="Int. J. Syst. Evol. Microbiol.">
        <title>Genomic insights into a novel species Rhodoferax aquaticus sp. nov., isolated from freshwater.</title>
        <authorList>
            <person name="Li T."/>
            <person name="Zhuo Y."/>
            <person name="Jin C.Z."/>
            <person name="Wu X."/>
            <person name="Ko S.R."/>
            <person name="Jin F.J."/>
            <person name="Ahn C.Y."/>
            <person name="Oh H.M."/>
            <person name="Lee H.G."/>
            <person name="Jin L."/>
        </authorList>
    </citation>
    <scope>NUCLEOTIDE SEQUENCE [LARGE SCALE GENOMIC DNA]</scope>
    <source>
        <strain evidence="2">Gr-4</strain>
    </source>
</reference>
<dbReference type="Proteomes" id="UP000317365">
    <property type="component" value="Chromosome"/>
</dbReference>
<keyword evidence="2" id="KW-1185">Reference proteome</keyword>
<protein>
    <recommendedName>
        <fullName evidence="3">Amine oxidase domain-containing protein</fullName>
    </recommendedName>
</protein>
<dbReference type="KEGG" id="rhg:EXZ61_21560"/>
<reference evidence="2" key="1">
    <citation type="submission" date="2019-02" db="EMBL/GenBank/DDBJ databases">
        <title>Complete genome sequence of Rhodoferax sp. Gr-4.</title>
        <authorList>
            <person name="Jin L."/>
        </authorList>
    </citation>
    <scope>NUCLEOTIDE SEQUENCE [LARGE SCALE GENOMIC DNA]</scope>
    <source>
        <strain evidence="2">Gr-4</strain>
    </source>
</reference>
<dbReference type="InterPro" id="IPR050464">
    <property type="entry name" value="Zeta_carotene_desat/Oxidored"/>
</dbReference>
<dbReference type="GO" id="GO:0016491">
    <property type="term" value="F:oxidoreductase activity"/>
    <property type="evidence" value="ECO:0007669"/>
    <property type="project" value="TreeGrafter"/>
</dbReference>
<name>A0A515EV29_9BURK</name>
<dbReference type="PANTHER" id="PTHR42923:SF46">
    <property type="entry name" value="AMINE OXIDASE"/>
    <property type="match status" value="1"/>
</dbReference>
<proteinExistence type="predicted"/>
<dbReference type="InterPro" id="IPR036188">
    <property type="entry name" value="FAD/NAD-bd_sf"/>
</dbReference>
<dbReference type="PANTHER" id="PTHR42923">
    <property type="entry name" value="PROTOPORPHYRINOGEN OXIDASE"/>
    <property type="match status" value="1"/>
</dbReference>